<proteinExistence type="predicted"/>
<name>A0A151ILM7_9HYME</name>
<dbReference type="Pfam" id="PF13917">
    <property type="entry name" value="zf-CCHC_3"/>
    <property type="match status" value="1"/>
</dbReference>
<dbReference type="PANTHER" id="PTHR13491:SF0">
    <property type="entry name" value="ZINC FINGER CCHC DOMAIN-CONTAINING PROTEIN 10"/>
    <property type="match status" value="1"/>
</dbReference>
<keyword evidence="3" id="KW-1185">Reference proteome</keyword>
<evidence type="ECO:0000313" key="2">
    <source>
        <dbReference type="EMBL" id="KYN05792.1"/>
    </source>
</evidence>
<protein>
    <submittedName>
        <fullName evidence="2">Zinc finger CCHC domain-containing protein 10</fullName>
    </submittedName>
</protein>
<feature type="compositionally biased region" description="Basic and acidic residues" evidence="1">
    <location>
        <begin position="46"/>
        <end position="59"/>
    </location>
</feature>
<dbReference type="GO" id="GO:0008270">
    <property type="term" value="F:zinc ion binding"/>
    <property type="evidence" value="ECO:0007669"/>
    <property type="project" value="InterPro"/>
</dbReference>
<sequence>SAYPQGVRCQKCLEMGHWSYECKGKRKYLHRSSRTSQLKKAMIKQENGDDQKQDKETKYHHNSKKIKMEEFSISSNWSSCSTSSSDSSMSSSSSSSSNSSSSSSNSSGSSSSSDSESDSSDSVSSSSNSSTSTSNSSHKRVYLRCLLPCNNQTQNFFTYCKWTGTLTFGTRTWFNFCGLRLNERSKNVVTFCTVVLHHRQLRQDSRSCRYYSKSSNQLIQVKFSIVTE</sequence>
<evidence type="ECO:0000256" key="1">
    <source>
        <dbReference type="SAM" id="MobiDB-lite"/>
    </source>
</evidence>
<dbReference type="PANTHER" id="PTHR13491">
    <property type="entry name" value="ZCCHC10 PROTEIN"/>
    <property type="match status" value="1"/>
</dbReference>
<gene>
    <name evidence="2" type="ORF">ALC62_03271</name>
</gene>
<dbReference type="STRING" id="456900.A0A151ILM7"/>
<dbReference type="GO" id="GO:0003676">
    <property type="term" value="F:nucleic acid binding"/>
    <property type="evidence" value="ECO:0007669"/>
    <property type="project" value="InterPro"/>
</dbReference>
<feature type="region of interest" description="Disordered" evidence="1">
    <location>
        <begin position="88"/>
        <end position="135"/>
    </location>
</feature>
<dbReference type="InterPro" id="IPR039715">
    <property type="entry name" value="ZCCHC10"/>
</dbReference>
<dbReference type="EMBL" id="KQ977104">
    <property type="protein sequence ID" value="KYN05792.1"/>
    <property type="molecule type" value="Genomic_DNA"/>
</dbReference>
<feature type="non-terminal residue" evidence="2">
    <location>
        <position position="1"/>
    </location>
</feature>
<dbReference type="AlphaFoldDB" id="A0A151ILM7"/>
<evidence type="ECO:0000313" key="3">
    <source>
        <dbReference type="Proteomes" id="UP000078542"/>
    </source>
</evidence>
<reference evidence="2 3" key="1">
    <citation type="submission" date="2016-03" db="EMBL/GenBank/DDBJ databases">
        <title>Cyphomyrmex costatus WGS genome.</title>
        <authorList>
            <person name="Nygaard S."/>
            <person name="Hu H."/>
            <person name="Boomsma J."/>
            <person name="Zhang G."/>
        </authorList>
    </citation>
    <scope>NUCLEOTIDE SEQUENCE [LARGE SCALE GENOMIC DNA]</scope>
    <source>
        <strain evidence="2">MS0001</strain>
        <tissue evidence="2">Whole body</tissue>
    </source>
</reference>
<dbReference type="InterPro" id="IPR036875">
    <property type="entry name" value="Znf_CCHC_sf"/>
</dbReference>
<dbReference type="SUPFAM" id="SSF57756">
    <property type="entry name" value="Retrovirus zinc finger-like domains"/>
    <property type="match status" value="1"/>
</dbReference>
<organism evidence="2 3">
    <name type="scientific">Cyphomyrmex costatus</name>
    <dbReference type="NCBI Taxonomy" id="456900"/>
    <lineage>
        <taxon>Eukaryota</taxon>
        <taxon>Metazoa</taxon>
        <taxon>Ecdysozoa</taxon>
        <taxon>Arthropoda</taxon>
        <taxon>Hexapoda</taxon>
        <taxon>Insecta</taxon>
        <taxon>Pterygota</taxon>
        <taxon>Neoptera</taxon>
        <taxon>Endopterygota</taxon>
        <taxon>Hymenoptera</taxon>
        <taxon>Apocrita</taxon>
        <taxon>Aculeata</taxon>
        <taxon>Formicoidea</taxon>
        <taxon>Formicidae</taxon>
        <taxon>Myrmicinae</taxon>
        <taxon>Cyphomyrmex</taxon>
    </lineage>
</organism>
<dbReference type="Proteomes" id="UP000078542">
    <property type="component" value="Unassembled WGS sequence"/>
</dbReference>
<accession>A0A151ILM7</accession>
<feature type="region of interest" description="Disordered" evidence="1">
    <location>
        <begin position="29"/>
        <end position="67"/>
    </location>
</feature>